<dbReference type="Proteomes" id="UP001596958">
    <property type="component" value="Unassembled WGS sequence"/>
</dbReference>
<proteinExistence type="predicted"/>
<keyword evidence="1" id="KW-0547">Nucleotide-binding</keyword>
<accession>A0ABW2YSZ6</accession>
<dbReference type="SUPFAM" id="SSF55874">
    <property type="entry name" value="ATPase domain of HSP90 chaperone/DNA topoisomerase II/histidine kinase"/>
    <property type="match status" value="1"/>
</dbReference>
<protein>
    <submittedName>
        <fullName evidence="1">ATP-binding protein</fullName>
    </submittedName>
</protein>
<dbReference type="EMBL" id="JBHTHU010000002">
    <property type="protein sequence ID" value="MFD0749432.1"/>
    <property type="molecule type" value="Genomic_DNA"/>
</dbReference>
<dbReference type="InterPro" id="IPR036890">
    <property type="entry name" value="HATPase_C_sf"/>
</dbReference>
<reference evidence="2" key="1">
    <citation type="journal article" date="2019" name="Int. J. Syst. Evol. Microbiol.">
        <title>The Global Catalogue of Microorganisms (GCM) 10K type strain sequencing project: providing services to taxonomists for standard genome sequencing and annotation.</title>
        <authorList>
            <consortium name="The Broad Institute Genomics Platform"/>
            <consortium name="The Broad Institute Genome Sequencing Center for Infectious Disease"/>
            <person name="Wu L."/>
            <person name="Ma J."/>
        </authorList>
    </citation>
    <scope>NUCLEOTIDE SEQUENCE [LARGE SCALE GENOMIC DNA]</scope>
    <source>
        <strain evidence="2">CCUG 63418</strain>
    </source>
</reference>
<keyword evidence="2" id="KW-1185">Reference proteome</keyword>
<dbReference type="RefSeq" id="WP_377097787.1">
    <property type="nucleotide sequence ID" value="NZ_JBHTHU010000002.1"/>
</dbReference>
<dbReference type="GO" id="GO:0005524">
    <property type="term" value="F:ATP binding"/>
    <property type="evidence" value="ECO:0007669"/>
    <property type="project" value="UniProtKB-KW"/>
</dbReference>
<sequence length="180" mass="20870">MPGRIFNQFVLPNIRESMISSLREIRAFIYEFLPADAASEQLGFKIEMVITELLTNALKHVKNAETCMRIYLDDNYLTIEKTDFGSQFNPENFADIFKQAPGYKKLLTYDELHSIYAVVEMNNTVRFTCEQNDNKKEVDINAINEHFGMVIISRSAEAFTYHYDIASGLNRFTVRMRLAE</sequence>
<keyword evidence="1" id="KW-0067">ATP-binding</keyword>
<comment type="caution">
    <text evidence="1">The sequence shown here is derived from an EMBL/GenBank/DDBJ whole genome shotgun (WGS) entry which is preliminary data.</text>
</comment>
<dbReference type="Gene3D" id="3.30.565.10">
    <property type="entry name" value="Histidine kinase-like ATPase, C-terminal domain"/>
    <property type="match status" value="1"/>
</dbReference>
<organism evidence="1 2">
    <name type="scientific">Mucilaginibacter calamicampi</name>
    <dbReference type="NCBI Taxonomy" id="1302352"/>
    <lineage>
        <taxon>Bacteria</taxon>
        <taxon>Pseudomonadati</taxon>
        <taxon>Bacteroidota</taxon>
        <taxon>Sphingobacteriia</taxon>
        <taxon>Sphingobacteriales</taxon>
        <taxon>Sphingobacteriaceae</taxon>
        <taxon>Mucilaginibacter</taxon>
    </lineage>
</organism>
<evidence type="ECO:0000313" key="1">
    <source>
        <dbReference type="EMBL" id="MFD0749432.1"/>
    </source>
</evidence>
<gene>
    <name evidence="1" type="ORF">ACFQZS_04715</name>
</gene>
<evidence type="ECO:0000313" key="2">
    <source>
        <dbReference type="Proteomes" id="UP001596958"/>
    </source>
</evidence>
<name>A0ABW2YSZ6_9SPHI</name>